<dbReference type="Proteomes" id="UP000324222">
    <property type="component" value="Unassembled WGS sequence"/>
</dbReference>
<comment type="caution">
    <text evidence="1">The sequence shown here is derived from an EMBL/GenBank/DDBJ whole genome shotgun (WGS) entry which is preliminary data.</text>
</comment>
<evidence type="ECO:0000313" key="2">
    <source>
        <dbReference type="Proteomes" id="UP000324222"/>
    </source>
</evidence>
<organism evidence="1 2">
    <name type="scientific">Portunus trituberculatus</name>
    <name type="common">Swimming crab</name>
    <name type="synonym">Neptunus trituberculatus</name>
    <dbReference type="NCBI Taxonomy" id="210409"/>
    <lineage>
        <taxon>Eukaryota</taxon>
        <taxon>Metazoa</taxon>
        <taxon>Ecdysozoa</taxon>
        <taxon>Arthropoda</taxon>
        <taxon>Crustacea</taxon>
        <taxon>Multicrustacea</taxon>
        <taxon>Malacostraca</taxon>
        <taxon>Eumalacostraca</taxon>
        <taxon>Eucarida</taxon>
        <taxon>Decapoda</taxon>
        <taxon>Pleocyemata</taxon>
        <taxon>Brachyura</taxon>
        <taxon>Eubrachyura</taxon>
        <taxon>Portunoidea</taxon>
        <taxon>Portunidae</taxon>
        <taxon>Portuninae</taxon>
        <taxon>Portunus</taxon>
    </lineage>
</organism>
<reference evidence="1" key="1">
    <citation type="submission" date="2019-05" db="EMBL/GenBank/DDBJ databases">
        <title>Another draft genome of Portunus trituberculatus and its Hox gene families provides insights of decapod evolution.</title>
        <authorList>
            <person name="Jeong J.-H."/>
            <person name="Song I."/>
            <person name="Kim S."/>
            <person name="Choi T."/>
            <person name="Kim D."/>
            <person name="Ryu S."/>
            <person name="Kim W."/>
        </authorList>
    </citation>
    <scope>NUCLEOTIDE SEQUENCE [LARGE SCALE GENOMIC DNA]</scope>
    <source>
        <tissue evidence="1">Muscle</tissue>
    </source>
</reference>
<keyword evidence="2" id="KW-1185">Reference proteome</keyword>
<sequence length="57" mass="6189">MSRVVPPSGLLVFRDHHTRPGARWGTRGSVALWLCGSVAQFKAHRGTGPQRHKGTGI</sequence>
<protein>
    <submittedName>
        <fullName evidence="1">Uncharacterized protein</fullName>
    </submittedName>
</protein>
<accession>A0A5B7JSG8</accession>
<dbReference type="EMBL" id="VSRR010119728">
    <property type="protein sequence ID" value="MPC99760.1"/>
    <property type="molecule type" value="Genomic_DNA"/>
</dbReference>
<proteinExistence type="predicted"/>
<evidence type="ECO:0000313" key="1">
    <source>
        <dbReference type="EMBL" id="MPC99760.1"/>
    </source>
</evidence>
<dbReference type="AlphaFoldDB" id="A0A5B7JSG8"/>
<name>A0A5B7JSG8_PORTR</name>
<gene>
    <name evidence="1" type="ORF">E2C01_095196</name>
</gene>